<reference evidence="1" key="1">
    <citation type="submission" date="2021-02" db="EMBL/GenBank/DDBJ databases">
        <authorList>
            <person name="Dougan E. K."/>
            <person name="Rhodes N."/>
            <person name="Thang M."/>
            <person name="Chan C."/>
        </authorList>
    </citation>
    <scope>NUCLEOTIDE SEQUENCE</scope>
</reference>
<name>A0A812W5C1_SYMPI</name>
<proteinExistence type="predicted"/>
<accession>A0A812W5C1</accession>
<dbReference type="AlphaFoldDB" id="A0A812W5C1"/>
<protein>
    <submittedName>
        <fullName evidence="1">Uncharacterized protein</fullName>
    </submittedName>
</protein>
<sequence length="353" mass="37475">MSALTQVVEEFVKFARDFGQCMVEEVVDPWLEDEYGCRFSASPGKMTASLTCTKLDPESARRLAASDETGSWARRFGYASARAARDAEPVLYRLGQPGELGLGRQLLGIGSAEEPSTSQLGCRETQYCNAGAVLSVVASIDFKPKVSIDIDTTASTAIIGLEGDVTGIAGLGVLAGGSCTYEKELFFPSAPKPVATYCLYAVCVTVLIQGSVKLAIEGELQATASAEYHTVYKVGGQATLELSPDNLDQSANAAITADRVSDHWSLNAVGSMSASISVTVGPVVTVLVVPGTFATLHPYVMAQASLFGTMKFEKASASEVPEGITPVSWPVSSEAGEGNDKFWQRHQWTRCET</sequence>
<dbReference type="EMBL" id="CAJNIZ010043245">
    <property type="protein sequence ID" value="CAE7655083.1"/>
    <property type="molecule type" value="Genomic_DNA"/>
</dbReference>
<organism evidence="1 2">
    <name type="scientific">Symbiodinium pilosum</name>
    <name type="common">Dinoflagellate</name>
    <dbReference type="NCBI Taxonomy" id="2952"/>
    <lineage>
        <taxon>Eukaryota</taxon>
        <taxon>Sar</taxon>
        <taxon>Alveolata</taxon>
        <taxon>Dinophyceae</taxon>
        <taxon>Suessiales</taxon>
        <taxon>Symbiodiniaceae</taxon>
        <taxon>Symbiodinium</taxon>
    </lineage>
</organism>
<evidence type="ECO:0000313" key="2">
    <source>
        <dbReference type="Proteomes" id="UP000649617"/>
    </source>
</evidence>
<keyword evidence="2" id="KW-1185">Reference proteome</keyword>
<dbReference type="OrthoDB" id="422437at2759"/>
<dbReference type="Proteomes" id="UP000649617">
    <property type="component" value="Unassembled WGS sequence"/>
</dbReference>
<comment type="caution">
    <text evidence="1">The sequence shown here is derived from an EMBL/GenBank/DDBJ whole genome shotgun (WGS) entry which is preliminary data.</text>
</comment>
<evidence type="ECO:0000313" key="1">
    <source>
        <dbReference type="EMBL" id="CAE7655083.1"/>
    </source>
</evidence>
<gene>
    <name evidence="1" type="ORF">SPIL2461_LOCUS17576</name>
</gene>